<keyword evidence="1 2" id="KW-0482">Metalloprotease</keyword>
<name>Q16J43_AEDAE</name>
<dbReference type="CDD" id="cd04280">
    <property type="entry name" value="ZnMc_astacin_like"/>
    <property type="match status" value="1"/>
</dbReference>
<gene>
    <name evidence="4" type="ORF">AaeL_AAEL013449</name>
</gene>
<dbReference type="InterPro" id="IPR001506">
    <property type="entry name" value="Peptidase_M12A"/>
</dbReference>
<dbReference type="OMA" id="IENMWSF"/>
<dbReference type="InterPro" id="IPR034035">
    <property type="entry name" value="Astacin-like_dom"/>
</dbReference>
<evidence type="ECO:0000259" key="3">
    <source>
        <dbReference type="PROSITE" id="PS51864"/>
    </source>
</evidence>
<keyword evidence="1 2" id="KW-0378">Hydrolase</keyword>
<keyword evidence="2" id="KW-0732">Signal</keyword>
<dbReference type="Pfam" id="PF01400">
    <property type="entry name" value="Astacin"/>
    <property type="match status" value="1"/>
</dbReference>
<feature type="binding site" evidence="1">
    <location>
        <position position="155"/>
    </location>
    <ligand>
        <name>Zn(2+)</name>
        <dbReference type="ChEBI" id="CHEBI:29105"/>
        <note>catalytic</note>
    </ligand>
</feature>
<dbReference type="EC" id="3.4.24.-" evidence="2"/>
<keyword evidence="1 2" id="KW-0645">Protease</keyword>
<dbReference type="OrthoDB" id="291007at2759"/>
<dbReference type="PANTHER" id="PTHR10127">
    <property type="entry name" value="DISCOIDIN, CUB, EGF, LAMININ , AND ZINC METALLOPROTEASE DOMAIN CONTAINING"/>
    <property type="match status" value="1"/>
</dbReference>
<keyword evidence="1 2" id="KW-0862">Zinc</keyword>
<feature type="signal peptide" evidence="2">
    <location>
        <begin position="1"/>
        <end position="21"/>
    </location>
</feature>
<dbReference type="PaxDb" id="7159-AAEL013449-PA"/>
<sequence length="258" mass="29390">MNCIKTTFVLCVLFLIPIASQEVDNTAEQGENFEGDMILNSEQKMATEGSLRNVFIAKKYRWPNNTLRYRIDIESFDPSQIEHIHEAMATIESVSCVKFAEAGQNVKNYVKIVAEKPGCFATLGYHGSVQVLNLAPNRVGYGCFRLGTIMHELLHALGFVHQQSAANRNDYVKILWKNIIPEQKHNFKKYDYSKVTDFNLGYDYGSVMHYSARSFSKNGEPTIITKDDSVTIGQRQALSEKDIIKLNRLYNCKRDDQS</sequence>
<dbReference type="InterPro" id="IPR024079">
    <property type="entry name" value="MetalloPept_cat_dom_sf"/>
</dbReference>
<dbReference type="GO" id="GO:0008270">
    <property type="term" value="F:zinc ion binding"/>
    <property type="evidence" value="ECO:0007669"/>
    <property type="project" value="UniProtKB-UniRule"/>
</dbReference>
<dbReference type="VEuPathDB" id="VectorBase:AAEL013449"/>
<dbReference type="SMART" id="SM00235">
    <property type="entry name" value="ZnMc"/>
    <property type="match status" value="1"/>
</dbReference>
<evidence type="ECO:0000256" key="2">
    <source>
        <dbReference type="RuleBase" id="RU361183"/>
    </source>
</evidence>
<dbReference type="Gene3D" id="3.40.390.10">
    <property type="entry name" value="Collagenase (Catalytic Domain)"/>
    <property type="match status" value="1"/>
</dbReference>
<feature type="domain" description="Peptidase M12A" evidence="3">
    <location>
        <begin position="54"/>
        <end position="253"/>
    </location>
</feature>
<reference evidence="4" key="3">
    <citation type="submission" date="2012-09" db="EMBL/GenBank/DDBJ databases">
        <authorList>
            <consortium name="VectorBase"/>
        </authorList>
    </citation>
    <scope>NUCLEOTIDE SEQUENCE</scope>
    <source>
        <strain evidence="4">Liverpool</strain>
    </source>
</reference>
<reference evidence="4" key="2">
    <citation type="journal article" date="2007" name="Science">
        <title>Genome sequence of Aedes aegypti, a major arbovirus vector.</title>
        <authorList>
            <person name="Nene V."/>
            <person name="Wortman J.R."/>
            <person name="Lawson D."/>
            <person name="Haas B."/>
            <person name="Kodira C."/>
            <person name="Tu Z.J."/>
            <person name="Loftus B."/>
            <person name="Xi Z."/>
            <person name="Megy K."/>
            <person name="Grabherr M."/>
            <person name="Ren Q."/>
            <person name="Zdobnov E.M."/>
            <person name="Lobo N.F."/>
            <person name="Campbell K.S."/>
            <person name="Brown S.E."/>
            <person name="Bonaldo M.F."/>
            <person name="Zhu J."/>
            <person name="Sinkins S.P."/>
            <person name="Hogenkamp D.G."/>
            <person name="Amedeo P."/>
            <person name="Arensburger P."/>
            <person name="Atkinson P.W."/>
            <person name="Bidwell S."/>
            <person name="Biedler J."/>
            <person name="Birney E."/>
            <person name="Bruggner R.V."/>
            <person name="Costas J."/>
            <person name="Coy M.R."/>
            <person name="Crabtree J."/>
            <person name="Crawford M."/>
            <person name="Debruyn B."/>
            <person name="Decaprio D."/>
            <person name="Eiglmeier K."/>
            <person name="Eisenstadt E."/>
            <person name="El-Dorry H."/>
            <person name="Gelbart W.M."/>
            <person name="Gomes S.L."/>
            <person name="Hammond M."/>
            <person name="Hannick L.I."/>
            <person name="Hogan J.R."/>
            <person name="Holmes M.H."/>
            <person name="Jaffe D."/>
            <person name="Johnston J.S."/>
            <person name="Kennedy R.C."/>
            <person name="Koo H."/>
            <person name="Kravitz S."/>
            <person name="Kriventseva E.V."/>
            <person name="Kulp D."/>
            <person name="Labutti K."/>
            <person name="Lee E."/>
            <person name="Li S."/>
            <person name="Lovin D.D."/>
            <person name="Mao C."/>
            <person name="Mauceli E."/>
            <person name="Menck C.F."/>
            <person name="Miller J.R."/>
            <person name="Montgomery P."/>
            <person name="Mori A."/>
            <person name="Nascimento A.L."/>
            <person name="Naveira H.F."/>
            <person name="Nusbaum C."/>
            <person name="O'leary S."/>
            <person name="Orvis J."/>
            <person name="Pertea M."/>
            <person name="Quesneville H."/>
            <person name="Reidenbach K.R."/>
            <person name="Rogers Y.H."/>
            <person name="Roth C.W."/>
            <person name="Schneider J.R."/>
            <person name="Schatz M."/>
            <person name="Shumway M."/>
            <person name="Stanke M."/>
            <person name="Stinson E.O."/>
            <person name="Tubio J.M."/>
            <person name="Vanzee J.P."/>
            <person name="Verjovski-Almeida S."/>
            <person name="Werner D."/>
            <person name="White O."/>
            <person name="Wyder S."/>
            <person name="Zeng Q."/>
            <person name="Zhao Q."/>
            <person name="Zhao Y."/>
            <person name="Hill C.A."/>
            <person name="Raikhel A.S."/>
            <person name="Soares M.B."/>
            <person name="Knudson D.L."/>
            <person name="Lee N.H."/>
            <person name="Galagan J."/>
            <person name="Salzberg S.L."/>
            <person name="Paulsen I.T."/>
            <person name="Dimopoulos G."/>
            <person name="Collins F.H."/>
            <person name="Birren B."/>
            <person name="Fraser-Liggett C.M."/>
            <person name="Severson D.W."/>
        </authorList>
    </citation>
    <scope>NUCLEOTIDE SEQUENCE [LARGE SCALE GENOMIC DNA]</scope>
    <source>
        <strain evidence="4">Liverpool</strain>
    </source>
</reference>
<dbReference type="PROSITE" id="PS51864">
    <property type="entry name" value="ASTACIN"/>
    <property type="match status" value="1"/>
</dbReference>
<feature type="binding site" evidence="1">
    <location>
        <position position="161"/>
    </location>
    <ligand>
        <name>Zn(2+)</name>
        <dbReference type="ChEBI" id="CHEBI:29105"/>
        <note>catalytic</note>
    </ligand>
</feature>
<dbReference type="MEROPS" id="M12.A10"/>
<dbReference type="GO" id="GO:0004222">
    <property type="term" value="F:metalloendopeptidase activity"/>
    <property type="evidence" value="ECO:0007669"/>
    <property type="project" value="UniProtKB-UniRule"/>
</dbReference>
<evidence type="ECO:0000313" key="4">
    <source>
        <dbReference type="EMBL" id="EAT34282.1"/>
    </source>
</evidence>
<dbReference type="PANTHER" id="PTHR10127:SF814">
    <property type="entry name" value="MEPRIN A SUBUNIT BETA"/>
    <property type="match status" value="1"/>
</dbReference>
<proteinExistence type="predicted"/>
<dbReference type="eggNOG" id="KOG3714">
    <property type="taxonomic scope" value="Eukaryota"/>
</dbReference>
<dbReference type="PhylomeDB" id="Q16J43"/>
<dbReference type="GO" id="GO:0006508">
    <property type="term" value="P:proteolysis"/>
    <property type="evidence" value="ECO:0007669"/>
    <property type="project" value="UniProtKB-KW"/>
</dbReference>
<dbReference type="PRINTS" id="PR00480">
    <property type="entry name" value="ASTACIN"/>
</dbReference>
<dbReference type="KEGG" id="aag:5577972"/>
<dbReference type="HOGENOM" id="CLU_017286_2_3_1"/>
<dbReference type="Proteomes" id="UP000682892">
    <property type="component" value="Unassembled WGS sequence"/>
</dbReference>
<accession>Q16J43</accession>
<comment type="caution">
    <text evidence="1">Lacks conserved residue(s) required for the propagation of feature annotation.</text>
</comment>
<feature type="binding site" evidence="1">
    <location>
        <position position="151"/>
    </location>
    <ligand>
        <name>Zn(2+)</name>
        <dbReference type="ChEBI" id="CHEBI:29105"/>
        <note>catalytic</note>
    </ligand>
</feature>
<dbReference type="AlphaFoldDB" id="Q16J43"/>
<dbReference type="SUPFAM" id="SSF55486">
    <property type="entry name" value="Metalloproteases ('zincins'), catalytic domain"/>
    <property type="match status" value="1"/>
</dbReference>
<evidence type="ECO:0000256" key="1">
    <source>
        <dbReference type="PROSITE-ProRule" id="PRU01211"/>
    </source>
</evidence>
<feature type="active site" evidence="1">
    <location>
        <position position="152"/>
    </location>
</feature>
<feature type="chain" id="PRO_5013427756" description="Metalloendopeptidase" evidence="2">
    <location>
        <begin position="22"/>
        <end position="258"/>
    </location>
</feature>
<dbReference type="InterPro" id="IPR006026">
    <property type="entry name" value="Peptidase_Metallo"/>
</dbReference>
<keyword evidence="1 2" id="KW-0479">Metal-binding</keyword>
<protein>
    <recommendedName>
        <fullName evidence="2">Metalloendopeptidase</fullName>
        <ecNumber evidence="2">3.4.24.-</ecNumber>
    </recommendedName>
</protein>
<comment type="cofactor">
    <cofactor evidence="1 2">
        <name>Zn(2+)</name>
        <dbReference type="ChEBI" id="CHEBI:29105"/>
    </cofactor>
    <text evidence="1 2">Binds 1 zinc ion per subunit.</text>
</comment>
<organism evidence="4 5">
    <name type="scientific">Aedes aegypti</name>
    <name type="common">Yellowfever mosquito</name>
    <name type="synonym">Culex aegypti</name>
    <dbReference type="NCBI Taxonomy" id="7159"/>
    <lineage>
        <taxon>Eukaryota</taxon>
        <taxon>Metazoa</taxon>
        <taxon>Ecdysozoa</taxon>
        <taxon>Arthropoda</taxon>
        <taxon>Hexapoda</taxon>
        <taxon>Insecta</taxon>
        <taxon>Pterygota</taxon>
        <taxon>Neoptera</taxon>
        <taxon>Endopterygota</taxon>
        <taxon>Diptera</taxon>
        <taxon>Nematocera</taxon>
        <taxon>Culicoidea</taxon>
        <taxon>Culicidae</taxon>
        <taxon>Culicinae</taxon>
        <taxon>Aedini</taxon>
        <taxon>Aedes</taxon>
        <taxon>Stegomyia</taxon>
    </lineage>
</organism>
<reference evidence="4" key="1">
    <citation type="submission" date="2005-10" db="EMBL/GenBank/DDBJ databases">
        <authorList>
            <person name="Loftus B.J."/>
            <person name="Nene V.M."/>
            <person name="Hannick L.I."/>
            <person name="Bidwell S."/>
            <person name="Haas B."/>
            <person name="Amedeo P."/>
            <person name="Orvis J."/>
            <person name="Wortman J.R."/>
            <person name="White O.R."/>
            <person name="Salzberg S."/>
            <person name="Shumway M."/>
            <person name="Koo H."/>
            <person name="Zhao Y."/>
            <person name="Holmes M."/>
            <person name="Miller J."/>
            <person name="Schatz M."/>
            <person name="Pop M."/>
            <person name="Pai G."/>
            <person name="Utterback T."/>
            <person name="Rogers Y.-H."/>
            <person name="Kravitz S."/>
            <person name="Fraser C.M."/>
        </authorList>
    </citation>
    <scope>NUCLEOTIDE SEQUENCE</scope>
    <source>
        <strain evidence="4">Liverpool</strain>
    </source>
</reference>
<dbReference type="EMBL" id="CH478032">
    <property type="protein sequence ID" value="EAT34282.1"/>
    <property type="molecule type" value="Genomic_DNA"/>
</dbReference>
<dbReference type="STRING" id="7159.Q16J43"/>
<evidence type="ECO:0000313" key="5">
    <source>
        <dbReference type="Proteomes" id="UP000682892"/>
    </source>
</evidence>